<feature type="compositionally biased region" description="Low complexity" evidence="1">
    <location>
        <begin position="1"/>
        <end position="16"/>
    </location>
</feature>
<protein>
    <submittedName>
        <fullName evidence="2">Uncharacterized protein LOC105647438</fullName>
    </submittedName>
</protein>
<proteinExistence type="predicted"/>
<organism evidence="2">
    <name type="scientific">Rhizophora mucronata</name>
    <name type="common">Asiatic mangrove</name>
    <dbReference type="NCBI Taxonomy" id="61149"/>
    <lineage>
        <taxon>Eukaryota</taxon>
        <taxon>Viridiplantae</taxon>
        <taxon>Streptophyta</taxon>
        <taxon>Embryophyta</taxon>
        <taxon>Tracheophyta</taxon>
        <taxon>Spermatophyta</taxon>
        <taxon>Magnoliopsida</taxon>
        <taxon>eudicotyledons</taxon>
        <taxon>Gunneridae</taxon>
        <taxon>Pentapetalae</taxon>
        <taxon>rosids</taxon>
        <taxon>fabids</taxon>
        <taxon>Malpighiales</taxon>
        <taxon>Rhizophoraceae</taxon>
        <taxon>Rhizophora</taxon>
    </lineage>
</organism>
<evidence type="ECO:0000256" key="1">
    <source>
        <dbReference type="SAM" id="MobiDB-lite"/>
    </source>
</evidence>
<feature type="region of interest" description="Disordered" evidence="1">
    <location>
        <begin position="1"/>
        <end position="21"/>
    </location>
</feature>
<evidence type="ECO:0000313" key="2">
    <source>
        <dbReference type="EMBL" id="MBW81279.1"/>
    </source>
</evidence>
<name>A0A2P2IJ76_RHIMU</name>
<sequence length="44" mass="4712">MLLMQSSSRSVSGRQGPLQKMSVSSGGTLMFPLRVNLYASSHLA</sequence>
<dbReference type="AlphaFoldDB" id="A0A2P2IJ76"/>
<reference evidence="2" key="1">
    <citation type="submission" date="2018-02" db="EMBL/GenBank/DDBJ databases">
        <title>Rhizophora mucronata_Transcriptome.</title>
        <authorList>
            <person name="Meera S.P."/>
            <person name="Sreeshan A."/>
            <person name="Augustine A."/>
        </authorList>
    </citation>
    <scope>NUCLEOTIDE SEQUENCE</scope>
    <source>
        <tissue evidence="2">Leaf</tissue>
    </source>
</reference>
<accession>A0A2P2IJ76</accession>
<dbReference type="EMBL" id="GGEC01000796">
    <property type="protein sequence ID" value="MBW81279.1"/>
    <property type="molecule type" value="Transcribed_RNA"/>
</dbReference>